<feature type="transmembrane region" description="Helical" evidence="1">
    <location>
        <begin position="63"/>
        <end position="84"/>
    </location>
</feature>
<comment type="caution">
    <text evidence="2">The sequence shown here is derived from an EMBL/GenBank/DDBJ whole genome shotgun (WGS) entry which is preliminary data.</text>
</comment>
<gene>
    <name evidence="2" type="ORF">HD601_003828</name>
</gene>
<keyword evidence="1" id="KW-0472">Membrane</keyword>
<dbReference type="EMBL" id="JACHMM010000001">
    <property type="protein sequence ID" value="MBB5789253.1"/>
    <property type="molecule type" value="Genomic_DNA"/>
</dbReference>
<keyword evidence="1" id="KW-1133">Transmembrane helix</keyword>
<evidence type="ECO:0000313" key="2">
    <source>
        <dbReference type="EMBL" id="MBB5789253.1"/>
    </source>
</evidence>
<dbReference type="RefSeq" id="WP_184824495.1">
    <property type="nucleotide sequence ID" value="NZ_JACHMM010000001.1"/>
</dbReference>
<feature type="transmembrane region" description="Helical" evidence="1">
    <location>
        <begin position="24"/>
        <end position="43"/>
    </location>
</feature>
<organism evidence="2 3">
    <name type="scientific">Jiangella mangrovi</name>
    <dbReference type="NCBI Taxonomy" id="1524084"/>
    <lineage>
        <taxon>Bacteria</taxon>
        <taxon>Bacillati</taxon>
        <taxon>Actinomycetota</taxon>
        <taxon>Actinomycetes</taxon>
        <taxon>Jiangellales</taxon>
        <taxon>Jiangellaceae</taxon>
        <taxon>Jiangella</taxon>
    </lineage>
</organism>
<evidence type="ECO:0000256" key="1">
    <source>
        <dbReference type="SAM" id="Phobius"/>
    </source>
</evidence>
<name>A0A7W9LMG2_9ACTN</name>
<protein>
    <submittedName>
        <fullName evidence="2">Uncharacterized protein</fullName>
    </submittedName>
</protein>
<accession>A0A7W9LMG2</accession>
<evidence type="ECO:0000313" key="3">
    <source>
        <dbReference type="Proteomes" id="UP000542813"/>
    </source>
</evidence>
<dbReference type="AlphaFoldDB" id="A0A7W9LMG2"/>
<reference evidence="2 3" key="1">
    <citation type="submission" date="2020-08" db="EMBL/GenBank/DDBJ databases">
        <title>Sequencing the genomes of 1000 actinobacteria strains.</title>
        <authorList>
            <person name="Klenk H.-P."/>
        </authorList>
    </citation>
    <scope>NUCLEOTIDE SEQUENCE [LARGE SCALE GENOMIC DNA]</scope>
    <source>
        <strain evidence="2 3">DSM 102122</strain>
    </source>
</reference>
<proteinExistence type="predicted"/>
<sequence length="87" mass="9295">MLYGLVDAGPYDDAWGGPSRTGAWLTHALLAVPLGVVAAGLLVGSERLRRRLVPRQEGEPAAWWVRPAATTACVAAALFVVAWTRQL</sequence>
<keyword evidence="1" id="KW-0812">Transmembrane</keyword>
<dbReference type="Proteomes" id="UP000542813">
    <property type="component" value="Unassembled WGS sequence"/>
</dbReference>
<keyword evidence="3" id="KW-1185">Reference proteome</keyword>